<keyword evidence="1" id="KW-0812">Transmembrane</keyword>
<feature type="transmembrane region" description="Helical" evidence="1">
    <location>
        <begin position="6"/>
        <end position="26"/>
    </location>
</feature>
<accession>A0A6C0C3T8</accession>
<protein>
    <submittedName>
        <fullName evidence="2">Uncharacterized protein</fullName>
    </submittedName>
</protein>
<keyword evidence="1" id="KW-0472">Membrane</keyword>
<name>A0A6C0C3T8_9ZZZZ</name>
<evidence type="ECO:0000256" key="1">
    <source>
        <dbReference type="SAM" id="Phobius"/>
    </source>
</evidence>
<sequence length="103" mass="12095">MLWFVIQQMLLSLILIAIMHYIYEFFKNNLTEPKIKDLVNKPKAKYEQIYKNTSLVTEKTTDDSDMKVELQNYLQELSQVSKANEPSGLAVKDNLFDNNYQTL</sequence>
<evidence type="ECO:0000313" key="2">
    <source>
        <dbReference type="EMBL" id="QHS99355.1"/>
    </source>
</evidence>
<proteinExistence type="predicted"/>
<dbReference type="AlphaFoldDB" id="A0A6C0C3T8"/>
<reference evidence="2" key="1">
    <citation type="journal article" date="2020" name="Nature">
        <title>Giant virus diversity and host interactions through global metagenomics.</title>
        <authorList>
            <person name="Schulz F."/>
            <person name="Roux S."/>
            <person name="Paez-Espino D."/>
            <person name="Jungbluth S."/>
            <person name="Walsh D.A."/>
            <person name="Denef V.J."/>
            <person name="McMahon K.D."/>
            <person name="Konstantinidis K.T."/>
            <person name="Eloe-Fadrosh E.A."/>
            <person name="Kyrpides N.C."/>
            <person name="Woyke T."/>
        </authorList>
    </citation>
    <scope>NUCLEOTIDE SEQUENCE</scope>
    <source>
        <strain evidence="2">GVMAG-M-3300020185-33</strain>
    </source>
</reference>
<dbReference type="EMBL" id="MN739340">
    <property type="protein sequence ID" value="QHS99355.1"/>
    <property type="molecule type" value="Genomic_DNA"/>
</dbReference>
<organism evidence="2">
    <name type="scientific">viral metagenome</name>
    <dbReference type="NCBI Taxonomy" id="1070528"/>
    <lineage>
        <taxon>unclassified sequences</taxon>
        <taxon>metagenomes</taxon>
        <taxon>organismal metagenomes</taxon>
    </lineage>
</organism>
<keyword evidence="1" id="KW-1133">Transmembrane helix</keyword>